<dbReference type="AlphaFoldDB" id="A0A7R8WDM4"/>
<feature type="compositionally biased region" description="Low complexity" evidence="1">
    <location>
        <begin position="17"/>
        <end position="27"/>
    </location>
</feature>
<evidence type="ECO:0000256" key="1">
    <source>
        <dbReference type="SAM" id="MobiDB-lite"/>
    </source>
</evidence>
<proteinExistence type="predicted"/>
<accession>A0A7R8WDM4</accession>
<gene>
    <name evidence="2" type="ORF">CTOB1V02_LOCUS7578</name>
</gene>
<dbReference type="OrthoDB" id="496749at2759"/>
<name>A0A7R8WDM4_9CRUS</name>
<organism evidence="2">
    <name type="scientific">Cyprideis torosa</name>
    <dbReference type="NCBI Taxonomy" id="163714"/>
    <lineage>
        <taxon>Eukaryota</taxon>
        <taxon>Metazoa</taxon>
        <taxon>Ecdysozoa</taxon>
        <taxon>Arthropoda</taxon>
        <taxon>Crustacea</taxon>
        <taxon>Oligostraca</taxon>
        <taxon>Ostracoda</taxon>
        <taxon>Podocopa</taxon>
        <taxon>Podocopida</taxon>
        <taxon>Cytherocopina</taxon>
        <taxon>Cytheroidea</taxon>
        <taxon>Cytherideidae</taxon>
        <taxon>Cyprideis</taxon>
    </lineage>
</organism>
<feature type="region of interest" description="Disordered" evidence="1">
    <location>
        <begin position="1"/>
        <end position="38"/>
    </location>
</feature>
<dbReference type="EMBL" id="OB662237">
    <property type="protein sequence ID" value="CAD7229710.1"/>
    <property type="molecule type" value="Genomic_DNA"/>
</dbReference>
<protein>
    <submittedName>
        <fullName evidence="2">Uncharacterized protein</fullName>
    </submittedName>
</protein>
<sequence>MVEPPTKQARQSDGAGKSSSDSLLNSLKSRRKQTASSITEFSFNKKRCRVLGRVEDVKEGAKGVLYWMSRDQRVQVSRA</sequence>
<evidence type="ECO:0000313" key="2">
    <source>
        <dbReference type="EMBL" id="CAD7229710.1"/>
    </source>
</evidence>
<reference evidence="2" key="1">
    <citation type="submission" date="2020-11" db="EMBL/GenBank/DDBJ databases">
        <authorList>
            <person name="Tran Van P."/>
        </authorList>
    </citation>
    <scope>NUCLEOTIDE SEQUENCE</scope>
</reference>